<evidence type="ECO:0000256" key="1">
    <source>
        <dbReference type="ARBA" id="ARBA00004141"/>
    </source>
</evidence>
<evidence type="ECO:0000256" key="6">
    <source>
        <dbReference type="SAM" id="Phobius"/>
    </source>
</evidence>
<evidence type="ECO:0000256" key="3">
    <source>
        <dbReference type="ARBA" id="ARBA00022989"/>
    </source>
</evidence>
<dbReference type="KEGG" id="ani:ANIA_06458"/>
<keyword evidence="4 6" id="KW-0472">Membrane</keyword>
<reference evidence="9" key="1">
    <citation type="journal article" date="2005" name="Nature">
        <title>Sequencing of Aspergillus nidulans and comparative analysis with A. fumigatus and A. oryzae.</title>
        <authorList>
            <person name="Galagan J.E."/>
            <person name="Calvo S.E."/>
            <person name="Cuomo C."/>
            <person name="Ma L.J."/>
            <person name="Wortman J.R."/>
            <person name="Batzoglou S."/>
            <person name="Lee S.I."/>
            <person name="Basturkmen M."/>
            <person name="Spevak C.C."/>
            <person name="Clutterbuck J."/>
            <person name="Kapitonov V."/>
            <person name="Jurka J."/>
            <person name="Scazzocchio C."/>
            <person name="Farman M."/>
            <person name="Butler J."/>
            <person name="Purcell S."/>
            <person name="Harris S."/>
            <person name="Braus G.H."/>
            <person name="Draht O."/>
            <person name="Busch S."/>
            <person name="D'Enfert C."/>
            <person name="Bouchier C."/>
            <person name="Goldman G.H."/>
            <person name="Bell-Pedersen D."/>
            <person name="Griffiths-Jones S."/>
            <person name="Doonan J.H."/>
            <person name="Yu J."/>
            <person name="Vienken K."/>
            <person name="Pain A."/>
            <person name="Freitag M."/>
            <person name="Selker E.U."/>
            <person name="Archer D.B."/>
            <person name="Penalva M.A."/>
            <person name="Oakley B.R."/>
            <person name="Momany M."/>
            <person name="Tanaka T."/>
            <person name="Kumagai T."/>
            <person name="Asai K."/>
            <person name="Machida M."/>
            <person name="Nierman W.C."/>
            <person name="Denning D.W."/>
            <person name="Caddick M."/>
            <person name="Hynes M."/>
            <person name="Paoletti M."/>
            <person name="Fischer R."/>
            <person name="Miller B."/>
            <person name="Dyer P."/>
            <person name="Sachs M.S."/>
            <person name="Osmani S.A."/>
            <person name="Birren B.W."/>
        </authorList>
    </citation>
    <scope>NUCLEOTIDE SEQUENCE [LARGE SCALE GENOMIC DNA]</scope>
    <source>
        <strain evidence="9">FGSC A4 / ATCC 38163 / CBS 112.46 / NRRL 194 / M139</strain>
    </source>
</reference>
<organism evidence="8 9">
    <name type="scientific">Emericella nidulans (strain FGSC A4 / ATCC 38163 / CBS 112.46 / NRRL 194 / M139)</name>
    <name type="common">Aspergillus nidulans</name>
    <dbReference type="NCBI Taxonomy" id="227321"/>
    <lineage>
        <taxon>Eukaryota</taxon>
        <taxon>Fungi</taxon>
        <taxon>Dikarya</taxon>
        <taxon>Ascomycota</taxon>
        <taxon>Pezizomycotina</taxon>
        <taxon>Eurotiomycetes</taxon>
        <taxon>Eurotiomycetidae</taxon>
        <taxon>Eurotiales</taxon>
        <taxon>Aspergillaceae</taxon>
        <taxon>Aspergillus</taxon>
        <taxon>Aspergillus subgen. Nidulantes</taxon>
    </lineage>
</organism>
<dbReference type="AlphaFoldDB" id="Q5AZ22"/>
<evidence type="ECO:0000256" key="5">
    <source>
        <dbReference type="ARBA" id="ARBA00038359"/>
    </source>
</evidence>
<dbReference type="InterPro" id="IPR049326">
    <property type="entry name" value="Rhodopsin_dom_fungi"/>
</dbReference>
<dbReference type="RefSeq" id="XP_664062.1">
    <property type="nucleotide sequence ID" value="XM_658970.1"/>
</dbReference>
<keyword evidence="2 6" id="KW-0812">Transmembrane</keyword>
<dbReference type="Pfam" id="PF20684">
    <property type="entry name" value="Fung_rhodopsin"/>
    <property type="match status" value="1"/>
</dbReference>
<feature type="transmembrane region" description="Helical" evidence="6">
    <location>
        <begin position="239"/>
        <end position="260"/>
    </location>
</feature>
<keyword evidence="3 6" id="KW-1133">Transmembrane helix</keyword>
<dbReference type="PANTHER" id="PTHR33048:SF162">
    <property type="entry name" value="SATRATOXIN BIOSYNTHESIS SC1 CLUSTER PROTEIN 4"/>
    <property type="match status" value="1"/>
</dbReference>
<feature type="transmembrane region" description="Helical" evidence="6">
    <location>
        <begin position="214"/>
        <end position="232"/>
    </location>
</feature>
<proteinExistence type="inferred from homology"/>
<comment type="subcellular location">
    <subcellularLocation>
        <location evidence="1">Membrane</location>
        <topology evidence="1">Multi-pass membrane protein</topology>
    </subcellularLocation>
</comment>
<dbReference type="HOGENOM" id="CLU_046870_5_1_1"/>
<dbReference type="eggNOG" id="ENOG502SSB8">
    <property type="taxonomic scope" value="Eukaryota"/>
</dbReference>
<gene>
    <name evidence="8" type="ORF">ANIA_06458</name>
</gene>
<reference evidence="9" key="2">
    <citation type="journal article" date="2009" name="Fungal Genet. Biol.">
        <title>The 2008 update of the Aspergillus nidulans genome annotation: a community effort.</title>
        <authorList>
            <person name="Wortman J.R."/>
            <person name="Gilsenan J.M."/>
            <person name="Joardar V."/>
            <person name="Deegan J."/>
            <person name="Clutterbuck J."/>
            <person name="Andersen M.R."/>
            <person name="Archer D."/>
            <person name="Bencina M."/>
            <person name="Braus G."/>
            <person name="Coutinho P."/>
            <person name="von Dohren H."/>
            <person name="Doonan J."/>
            <person name="Driessen A.J."/>
            <person name="Durek P."/>
            <person name="Espeso E."/>
            <person name="Fekete E."/>
            <person name="Flipphi M."/>
            <person name="Estrada C.G."/>
            <person name="Geysens S."/>
            <person name="Goldman G."/>
            <person name="de Groot P.W."/>
            <person name="Hansen K."/>
            <person name="Harris S.D."/>
            <person name="Heinekamp T."/>
            <person name="Helmstaedt K."/>
            <person name="Henrissat B."/>
            <person name="Hofmann G."/>
            <person name="Homan T."/>
            <person name="Horio T."/>
            <person name="Horiuchi H."/>
            <person name="James S."/>
            <person name="Jones M."/>
            <person name="Karaffa L."/>
            <person name="Karanyi Z."/>
            <person name="Kato M."/>
            <person name="Keller N."/>
            <person name="Kelly D.E."/>
            <person name="Kiel J.A."/>
            <person name="Kim J.M."/>
            <person name="van der Klei I.J."/>
            <person name="Klis F.M."/>
            <person name="Kovalchuk A."/>
            <person name="Krasevec N."/>
            <person name="Kubicek C.P."/>
            <person name="Liu B."/>
            <person name="Maccabe A."/>
            <person name="Meyer V."/>
            <person name="Mirabito P."/>
            <person name="Miskei M."/>
            <person name="Mos M."/>
            <person name="Mullins J."/>
            <person name="Nelson D.R."/>
            <person name="Nielsen J."/>
            <person name="Oakley B.R."/>
            <person name="Osmani S.A."/>
            <person name="Pakula T."/>
            <person name="Paszewski A."/>
            <person name="Paulsen I."/>
            <person name="Pilsyk S."/>
            <person name="Pocsi I."/>
            <person name="Punt P.J."/>
            <person name="Ram A.F."/>
            <person name="Ren Q."/>
            <person name="Robellet X."/>
            <person name="Robson G."/>
            <person name="Seiboth B."/>
            <person name="van Solingen P."/>
            <person name="Specht T."/>
            <person name="Sun J."/>
            <person name="Taheri-Talesh N."/>
            <person name="Takeshita N."/>
            <person name="Ussery D."/>
            <person name="vanKuyk P.A."/>
            <person name="Visser H."/>
            <person name="van de Vondervoort P.J."/>
            <person name="de Vries R.P."/>
            <person name="Walton J."/>
            <person name="Xiang X."/>
            <person name="Xiong Y."/>
            <person name="Zeng A.P."/>
            <person name="Brandt B.W."/>
            <person name="Cornell M.J."/>
            <person name="van den Hondel C.A."/>
            <person name="Visser J."/>
            <person name="Oliver S.G."/>
            <person name="Turner G."/>
        </authorList>
    </citation>
    <scope>GENOME REANNOTATION</scope>
    <source>
        <strain evidence="9">FGSC A4 / ATCC 38163 / CBS 112.46 / NRRL 194 / M139</strain>
    </source>
</reference>
<feature type="transmembrane region" description="Helical" evidence="6">
    <location>
        <begin position="102"/>
        <end position="126"/>
    </location>
</feature>
<dbReference type="OMA" id="VIIGCSP"/>
<feature type="domain" description="Rhodopsin" evidence="7">
    <location>
        <begin position="40"/>
        <end position="304"/>
    </location>
</feature>
<dbReference type="PANTHER" id="PTHR33048">
    <property type="entry name" value="PTH11-LIKE INTEGRAL MEMBRANE PROTEIN (AFU_ORTHOLOGUE AFUA_5G11245)"/>
    <property type="match status" value="1"/>
</dbReference>
<comment type="similarity">
    <text evidence="5">Belongs to the SAT4 family.</text>
</comment>
<feature type="transmembrane region" description="Helical" evidence="6">
    <location>
        <begin position="23"/>
        <end position="44"/>
    </location>
</feature>
<dbReference type="Proteomes" id="UP000000560">
    <property type="component" value="Chromosome I"/>
</dbReference>
<dbReference type="VEuPathDB" id="FungiDB:AN6458"/>
<name>Q5AZ22_EMENI</name>
<dbReference type="InterPro" id="IPR052337">
    <property type="entry name" value="SAT4-like"/>
</dbReference>
<dbReference type="GO" id="GO:0016020">
    <property type="term" value="C:membrane"/>
    <property type="evidence" value="ECO:0007669"/>
    <property type="project" value="UniProtKB-SubCell"/>
</dbReference>
<feature type="transmembrane region" description="Helical" evidence="6">
    <location>
        <begin position="138"/>
        <end position="159"/>
    </location>
</feature>
<evidence type="ECO:0000256" key="2">
    <source>
        <dbReference type="ARBA" id="ARBA00022692"/>
    </source>
</evidence>
<evidence type="ECO:0000256" key="4">
    <source>
        <dbReference type="ARBA" id="ARBA00023136"/>
    </source>
</evidence>
<dbReference type="OrthoDB" id="444631at2759"/>
<dbReference type="EMBL" id="BN001301">
    <property type="protein sequence ID" value="CBF69432.1"/>
    <property type="molecule type" value="Genomic_DNA"/>
</dbReference>
<evidence type="ECO:0000313" key="8">
    <source>
        <dbReference type="EMBL" id="CBF69432.1"/>
    </source>
</evidence>
<feature type="transmembrane region" description="Helical" evidence="6">
    <location>
        <begin position="56"/>
        <end position="82"/>
    </location>
</feature>
<keyword evidence="9" id="KW-1185">Reference proteome</keyword>
<evidence type="ECO:0000313" key="9">
    <source>
        <dbReference type="Proteomes" id="UP000000560"/>
    </source>
</evidence>
<dbReference type="InParanoid" id="Q5AZ22"/>
<dbReference type="GeneID" id="2871356"/>
<evidence type="ECO:0000259" key="7">
    <source>
        <dbReference type="Pfam" id="PF20684"/>
    </source>
</evidence>
<accession>Q5AZ22</accession>
<sequence>MNATLIDIPSPSGVATRLSEGNLIVITWVGAGLGALFTLLRVAIRLTRMRRLLPDDYFILLAFSFLIANAVLQTIQIPHLYYIILNPTGSDIAPHALKYVHYMFAIIGLFWSVLWSVKAAFLALFWAMTNNLPHYRRWWFGIVIFTFASYAGCWFASAFTCHPPSTYFKFESDSPAQCVKPIDQKGAEIAIIYSTVVDILTDLMSTPSARFEPLFLIMTVMGFALSIIWSTNISLHQKVGLGTVFSLGLVIIAFAVVRAINITGRSYSDQAGLAVWGIAESSIFLTDEKAVIVGCLPPFKTFLSRSSSSRASRYPPIYYRYRQKRSVTQTTISSDIALRPLSESVDRVPKGEIRITQGFVED</sequence>
<accession>C8V0C5</accession>
<protein>
    <recommendedName>
        <fullName evidence="7">Rhodopsin domain-containing protein</fullName>
    </recommendedName>
</protein>